<accession>A0A843AIF5</accession>
<evidence type="ECO:0000313" key="1">
    <source>
        <dbReference type="EMBL" id="MBF4468845.1"/>
    </source>
</evidence>
<name>A0A843AIF5_METAZ</name>
<gene>
    <name evidence="1" type="ORF">ISP01_05505</name>
</gene>
<proteinExistence type="predicted"/>
<organism evidence="1 2">
    <name type="scientific">Methanobrevibacter arboriphilus</name>
    <dbReference type="NCBI Taxonomy" id="39441"/>
    <lineage>
        <taxon>Archaea</taxon>
        <taxon>Methanobacteriati</taxon>
        <taxon>Methanobacteriota</taxon>
        <taxon>Methanomada group</taxon>
        <taxon>Methanobacteria</taxon>
        <taxon>Methanobacteriales</taxon>
        <taxon>Methanobacteriaceae</taxon>
        <taxon>Methanobrevibacter</taxon>
    </lineage>
</organism>
<dbReference type="RefSeq" id="WP_278522943.1">
    <property type="nucleotide sequence ID" value="NZ_JADIIN010000043.1"/>
</dbReference>
<sequence>MSSLLDEKAVNDFNKKNHDEIEADKQYWAIKKGVKRRQTALEQLTKDTYLVKSLSGKQYTAFLSKDLEDIIIHCPCKVDIVFHMNHAYIVDYFPKPLVVDDLETQKKDFKDLGGDY</sequence>
<evidence type="ECO:0000313" key="2">
    <source>
        <dbReference type="Proteomes" id="UP000658733"/>
    </source>
</evidence>
<protein>
    <submittedName>
        <fullName evidence="1">Uncharacterized protein</fullName>
    </submittedName>
</protein>
<dbReference type="AlphaFoldDB" id="A0A843AIF5"/>
<reference evidence="1" key="1">
    <citation type="submission" date="2020-10" db="EMBL/GenBank/DDBJ databases">
        <title>Dehalococcoides mccartyi of a TCE/Cr reducing biochatode.</title>
        <authorList>
            <person name="Matturro B."/>
        </authorList>
    </citation>
    <scope>NUCLEOTIDE SEQUENCE</scope>
    <source>
        <strain evidence="1">Bin4</strain>
    </source>
</reference>
<dbReference type="EMBL" id="JADIIN010000043">
    <property type="protein sequence ID" value="MBF4468845.1"/>
    <property type="molecule type" value="Genomic_DNA"/>
</dbReference>
<comment type="caution">
    <text evidence="1">The sequence shown here is derived from an EMBL/GenBank/DDBJ whole genome shotgun (WGS) entry which is preliminary data.</text>
</comment>
<dbReference type="Proteomes" id="UP000658733">
    <property type="component" value="Unassembled WGS sequence"/>
</dbReference>